<gene>
    <name evidence="2" type="ORF">C6P46_002702</name>
</gene>
<reference evidence="2 3" key="1">
    <citation type="submission" date="2020-11" db="EMBL/GenBank/DDBJ databases">
        <title>Kefir isolates.</title>
        <authorList>
            <person name="Marcisauskas S."/>
            <person name="Kim Y."/>
            <person name="Blasche S."/>
        </authorList>
    </citation>
    <scope>NUCLEOTIDE SEQUENCE [LARGE SCALE GENOMIC DNA]</scope>
    <source>
        <strain evidence="2 3">KR</strain>
    </source>
</reference>
<protein>
    <recommendedName>
        <fullName evidence="4">BTB domain-containing protein</fullName>
    </recommendedName>
</protein>
<dbReference type="EMBL" id="PUHQ01000020">
    <property type="protein sequence ID" value="KAG0663363.1"/>
    <property type="molecule type" value="Genomic_DNA"/>
</dbReference>
<accession>A0A9P7B859</accession>
<feature type="region of interest" description="Disordered" evidence="1">
    <location>
        <begin position="96"/>
        <end position="128"/>
    </location>
</feature>
<evidence type="ECO:0000256" key="1">
    <source>
        <dbReference type="SAM" id="MobiDB-lite"/>
    </source>
</evidence>
<proteinExistence type="predicted"/>
<organism evidence="2 3">
    <name type="scientific">Rhodotorula mucilaginosa</name>
    <name type="common">Yeast</name>
    <name type="synonym">Rhodotorula rubra</name>
    <dbReference type="NCBI Taxonomy" id="5537"/>
    <lineage>
        <taxon>Eukaryota</taxon>
        <taxon>Fungi</taxon>
        <taxon>Dikarya</taxon>
        <taxon>Basidiomycota</taxon>
        <taxon>Pucciniomycotina</taxon>
        <taxon>Microbotryomycetes</taxon>
        <taxon>Sporidiobolales</taxon>
        <taxon>Sporidiobolaceae</taxon>
        <taxon>Rhodotorula</taxon>
    </lineage>
</organism>
<evidence type="ECO:0000313" key="3">
    <source>
        <dbReference type="Proteomes" id="UP000777482"/>
    </source>
</evidence>
<sequence length="330" mass="36185">MPVSVKPLGGAIKHEDTIEISWRFEANLSDLPPKGFDLEAPASVPLPGSWELSIANDKDTPDKLIVDLWTTSGSLTTASDYYKTLFASGCAETVPSCSKRQRSEAPPPVKHEGSGKSSPEKPAIDWLDSDDETDDFLVERDWSGCKTASRDSVDLEYQQIDVRETAYSTMNAVLLYLATGHIEFAPLNSLLETRSQGNSGGRRTLLDKHVSKHPTLPPPVSPKSVYRLAHLLQREELQQLALDSLSSGLSIEGARRELFSLVSIAYADVRKIILDYVVKNWEKVQASESWNELSEKAMAGEIEGAAQISFVLLRALHGKDPLGAAPEKLA</sequence>
<evidence type="ECO:0008006" key="4">
    <source>
        <dbReference type="Google" id="ProtNLM"/>
    </source>
</evidence>
<dbReference type="AlphaFoldDB" id="A0A9P7B859"/>
<dbReference type="InterPro" id="IPR011333">
    <property type="entry name" value="SKP1/BTB/POZ_sf"/>
</dbReference>
<keyword evidence="3" id="KW-1185">Reference proteome</keyword>
<dbReference type="OrthoDB" id="2529262at2759"/>
<comment type="caution">
    <text evidence="2">The sequence shown here is derived from an EMBL/GenBank/DDBJ whole genome shotgun (WGS) entry which is preliminary data.</text>
</comment>
<name>A0A9P7B859_RHOMI</name>
<dbReference type="Proteomes" id="UP000777482">
    <property type="component" value="Unassembled WGS sequence"/>
</dbReference>
<dbReference type="Gene3D" id="3.30.710.10">
    <property type="entry name" value="Potassium Channel Kv1.1, Chain A"/>
    <property type="match status" value="1"/>
</dbReference>
<evidence type="ECO:0000313" key="2">
    <source>
        <dbReference type="EMBL" id="KAG0663363.1"/>
    </source>
</evidence>
<feature type="compositionally biased region" description="Basic and acidic residues" evidence="1">
    <location>
        <begin position="109"/>
        <end position="123"/>
    </location>
</feature>